<keyword evidence="6 7" id="KW-0119">Carbohydrate metabolism</keyword>
<dbReference type="Gene3D" id="3.40.50.720">
    <property type="entry name" value="NAD(P)-binding Rossmann-like Domain"/>
    <property type="match status" value="1"/>
</dbReference>
<comment type="caution">
    <text evidence="10">The sequence shown here is derived from an EMBL/GenBank/DDBJ whole genome shotgun (WGS) entry which is preliminary data.</text>
</comment>
<evidence type="ECO:0000259" key="8">
    <source>
        <dbReference type="Pfam" id="PF00479"/>
    </source>
</evidence>
<evidence type="ECO:0000256" key="1">
    <source>
        <dbReference type="ARBA" id="ARBA00004937"/>
    </source>
</evidence>
<dbReference type="SUPFAM" id="SSF51735">
    <property type="entry name" value="NAD(P)-binding Rossmann-fold domains"/>
    <property type="match status" value="1"/>
</dbReference>
<feature type="domain" description="Glucose-6-phosphate dehydrogenase C-terminal" evidence="9">
    <location>
        <begin position="197"/>
        <end position="493"/>
    </location>
</feature>
<dbReference type="Proteomes" id="UP001597525">
    <property type="component" value="Unassembled WGS sequence"/>
</dbReference>
<gene>
    <name evidence="7 10" type="primary">zwf</name>
    <name evidence="10" type="ORF">ACFS7Y_07665</name>
</gene>
<dbReference type="GO" id="GO:0004345">
    <property type="term" value="F:glucose-6-phosphate dehydrogenase activity"/>
    <property type="evidence" value="ECO:0007669"/>
    <property type="project" value="UniProtKB-EC"/>
</dbReference>
<feature type="binding site" evidence="7">
    <location>
        <begin position="16"/>
        <end position="23"/>
    </location>
    <ligand>
        <name>NADP(+)</name>
        <dbReference type="ChEBI" id="CHEBI:58349"/>
    </ligand>
</feature>
<reference evidence="11" key="1">
    <citation type="journal article" date="2019" name="Int. J. Syst. Evol. Microbiol.">
        <title>The Global Catalogue of Microorganisms (GCM) 10K type strain sequencing project: providing services to taxonomists for standard genome sequencing and annotation.</title>
        <authorList>
            <consortium name="The Broad Institute Genomics Platform"/>
            <consortium name="The Broad Institute Genome Sequencing Center for Infectious Disease"/>
            <person name="Wu L."/>
            <person name="Ma J."/>
        </authorList>
    </citation>
    <scope>NUCLEOTIDE SEQUENCE [LARGE SCALE GENOMIC DNA]</scope>
    <source>
        <strain evidence="11">KCTC 22814</strain>
    </source>
</reference>
<keyword evidence="5 7" id="KW-0560">Oxidoreductase</keyword>
<dbReference type="Pfam" id="PF00479">
    <property type="entry name" value="G6PD_N"/>
    <property type="match status" value="1"/>
</dbReference>
<evidence type="ECO:0000256" key="5">
    <source>
        <dbReference type="ARBA" id="ARBA00023002"/>
    </source>
</evidence>
<keyword evidence="3 7" id="KW-0313">Glucose metabolism</keyword>
<dbReference type="PRINTS" id="PR00079">
    <property type="entry name" value="G6PDHDRGNASE"/>
</dbReference>
<dbReference type="InterPro" id="IPR036291">
    <property type="entry name" value="NAD(P)-bd_dom_sf"/>
</dbReference>
<keyword evidence="11" id="KW-1185">Reference proteome</keyword>
<dbReference type="PROSITE" id="PS00069">
    <property type="entry name" value="G6P_DEHYDROGENASE"/>
    <property type="match status" value="1"/>
</dbReference>
<dbReference type="SUPFAM" id="SSF55347">
    <property type="entry name" value="Glyceraldehyde-3-phosphate dehydrogenase-like, C-terminal domain"/>
    <property type="match status" value="1"/>
</dbReference>
<evidence type="ECO:0000256" key="2">
    <source>
        <dbReference type="ARBA" id="ARBA00009975"/>
    </source>
</evidence>
<feature type="binding site" evidence="7">
    <location>
        <position position="224"/>
    </location>
    <ligand>
        <name>substrate</name>
    </ligand>
</feature>
<feature type="binding site" evidence="7">
    <location>
        <position position="190"/>
    </location>
    <ligand>
        <name>substrate</name>
    </ligand>
</feature>
<evidence type="ECO:0000256" key="6">
    <source>
        <dbReference type="ARBA" id="ARBA00023277"/>
    </source>
</evidence>
<evidence type="ECO:0000313" key="10">
    <source>
        <dbReference type="EMBL" id="MFD2967259.1"/>
    </source>
</evidence>
<feature type="binding site" evidence="7">
    <location>
        <position position="50"/>
    </location>
    <ligand>
        <name>NADP(+)</name>
        <dbReference type="ChEBI" id="CHEBI:58349"/>
    </ligand>
</feature>
<comment type="similarity">
    <text evidence="2 7">Belongs to the glucose-6-phosphate dehydrogenase family.</text>
</comment>
<dbReference type="HAMAP" id="MF_00966">
    <property type="entry name" value="G6PD"/>
    <property type="match status" value="1"/>
</dbReference>
<dbReference type="InterPro" id="IPR001282">
    <property type="entry name" value="G6P_DH"/>
</dbReference>
<dbReference type="EC" id="1.1.1.49" evidence="7"/>
<evidence type="ECO:0000256" key="7">
    <source>
        <dbReference type="HAMAP-Rule" id="MF_00966"/>
    </source>
</evidence>
<keyword evidence="4 7" id="KW-0521">NADP</keyword>
<proteinExistence type="inferred from homology"/>
<dbReference type="PANTHER" id="PTHR23429">
    <property type="entry name" value="GLUCOSE-6-PHOSPHATE 1-DEHYDROGENASE G6PD"/>
    <property type="match status" value="1"/>
</dbReference>
<protein>
    <recommendedName>
        <fullName evidence="7">Glucose-6-phosphate 1-dehydrogenase</fullName>
        <shortName evidence="7">G6PD</shortName>
        <ecNumber evidence="7">1.1.1.49</ecNumber>
    </recommendedName>
</protein>
<organism evidence="10 11">
    <name type="scientific">Sphingobacterium bambusae</name>
    <dbReference type="NCBI Taxonomy" id="662858"/>
    <lineage>
        <taxon>Bacteria</taxon>
        <taxon>Pseudomonadati</taxon>
        <taxon>Bacteroidota</taxon>
        <taxon>Sphingobacteriia</taxon>
        <taxon>Sphingobacteriales</taxon>
        <taxon>Sphingobacteriaceae</taxon>
        <taxon>Sphingobacterium</taxon>
    </lineage>
</organism>
<feature type="binding site" evidence="7">
    <location>
        <position position="353"/>
    </location>
    <ligand>
        <name>substrate</name>
    </ligand>
</feature>
<comment type="caution">
    <text evidence="7">Lacks conserved residue(s) required for the propagation of feature annotation.</text>
</comment>
<name>A0ABW6BGN2_9SPHI</name>
<evidence type="ECO:0000313" key="11">
    <source>
        <dbReference type="Proteomes" id="UP001597525"/>
    </source>
</evidence>
<feature type="domain" description="Glucose-6-phosphate dehydrogenase NAD-binding" evidence="8">
    <location>
        <begin position="13"/>
        <end position="195"/>
    </location>
</feature>
<dbReference type="Gene3D" id="3.30.360.10">
    <property type="entry name" value="Dihydrodipicolinate Reductase, domain 2"/>
    <property type="match status" value="1"/>
</dbReference>
<dbReference type="InterPro" id="IPR022674">
    <property type="entry name" value="G6P_DH_NAD-bd"/>
</dbReference>
<feature type="binding site" evidence="7">
    <location>
        <position position="243"/>
    </location>
    <ligand>
        <name>substrate</name>
    </ligand>
</feature>
<feature type="binding site" evidence="7">
    <location>
        <position position="348"/>
    </location>
    <ligand>
        <name>substrate</name>
    </ligand>
</feature>
<sequence>MTHDTHIRPTSIVVFGGTGDLAKRKLFPAFFNLYIDGRMPEQFQIIALGRQVFDQEAFRDYVHENMLAFSRNPNFLKEQWDEFRKHITFFNAHIDDDQSYQDLHQLISQNDDRWGERGNRLFYLSIAPSFIEQVSNGLKTFALADNVAGDRIIFEKPFGYDKSSAIRLNEMLAKTFHEEQIYRIDHYLGKETVQNILAFRFGNSIFEPLWNNRHIDSVQITVAEQVGVENRGGYYDHSGALRDMIQNHLLQILCMVGMEAPNEFESEQIRDKKADLLKSVRRIKREDINHYTVRAQYAAGEINGQPKKAYRDEPGVDPQSRTETFVAMKFYIDNERWLGVPFYMRTGKSLQQKHSAVVINFKDSTKTKFPANRSSIENNQLTINIQPEMDIRLSFMSKQPGLDMEMTPAEMVFDYFQCASNGPEAYETLLLDALDGDSTLFMRSDQVEEAWDIIESIQEEWEHGDLSPIYTYPAGSWGPEEAEELLKRQGHRWLSSFPPFTKSETQKHGTTV</sequence>
<feature type="binding site" evidence="7">
    <location>
        <position position="186"/>
    </location>
    <ligand>
        <name>substrate</name>
    </ligand>
</feature>
<evidence type="ECO:0000256" key="4">
    <source>
        <dbReference type="ARBA" id="ARBA00022857"/>
    </source>
</evidence>
<dbReference type="RefSeq" id="WP_320185052.1">
    <property type="nucleotide sequence ID" value="NZ_CP138332.1"/>
</dbReference>
<dbReference type="PANTHER" id="PTHR23429:SF0">
    <property type="entry name" value="GLUCOSE-6-PHOSPHATE 1-DEHYDROGENASE"/>
    <property type="match status" value="1"/>
</dbReference>
<comment type="function">
    <text evidence="7">Catalyzes the oxidation of glucose 6-phosphate to 6-phosphogluconolactone.</text>
</comment>
<accession>A0ABW6BGN2</accession>
<feature type="active site" description="Proton acceptor" evidence="7">
    <location>
        <position position="248"/>
    </location>
</feature>
<dbReference type="InterPro" id="IPR022675">
    <property type="entry name" value="G6P_DH_C"/>
</dbReference>
<comment type="pathway">
    <text evidence="1 7">Carbohydrate degradation; pentose phosphate pathway; D-ribulose 5-phosphate from D-glucose 6-phosphate (oxidative stage): step 1/3.</text>
</comment>
<dbReference type="EMBL" id="JBHUPB010000005">
    <property type="protein sequence ID" value="MFD2967259.1"/>
    <property type="molecule type" value="Genomic_DNA"/>
</dbReference>
<evidence type="ECO:0000259" key="9">
    <source>
        <dbReference type="Pfam" id="PF02781"/>
    </source>
</evidence>
<evidence type="ECO:0000256" key="3">
    <source>
        <dbReference type="ARBA" id="ARBA00022526"/>
    </source>
</evidence>
<dbReference type="Pfam" id="PF02781">
    <property type="entry name" value="G6PD_C"/>
    <property type="match status" value="1"/>
</dbReference>
<dbReference type="NCBIfam" id="TIGR00871">
    <property type="entry name" value="zwf"/>
    <property type="match status" value="1"/>
</dbReference>
<feature type="binding site" evidence="7">
    <location>
        <position position="156"/>
    </location>
    <ligand>
        <name>NADP(+)</name>
        <dbReference type="ChEBI" id="CHEBI:58349"/>
    </ligand>
</feature>
<comment type="catalytic activity">
    <reaction evidence="7">
        <text>D-glucose 6-phosphate + NADP(+) = 6-phospho-D-glucono-1,5-lactone + NADPH + H(+)</text>
        <dbReference type="Rhea" id="RHEA:15841"/>
        <dbReference type="ChEBI" id="CHEBI:15378"/>
        <dbReference type="ChEBI" id="CHEBI:57783"/>
        <dbReference type="ChEBI" id="CHEBI:57955"/>
        <dbReference type="ChEBI" id="CHEBI:58349"/>
        <dbReference type="ChEBI" id="CHEBI:61548"/>
        <dbReference type="EC" id="1.1.1.49"/>
    </reaction>
</comment>
<dbReference type="PIRSF" id="PIRSF000110">
    <property type="entry name" value="G6PD"/>
    <property type="match status" value="1"/>
</dbReference>
<dbReference type="InterPro" id="IPR019796">
    <property type="entry name" value="G6P_DH_AS"/>
</dbReference>